<sequence length="86" mass="9804">MGQSSSQVLEGRAPTPEPDISPEERARMQAEERERRAAAAQQRFETQQKRKGAAAEKKKMSALEQMSKENRGWRVADEQAELRAYN</sequence>
<gene>
    <name evidence="2" type="ORF">BU26DRAFT_521818</name>
</gene>
<protein>
    <submittedName>
        <fullName evidence="2">Uncharacterized protein</fullName>
    </submittedName>
</protein>
<keyword evidence="3" id="KW-1185">Reference proteome</keyword>
<evidence type="ECO:0000313" key="3">
    <source>
        <dbReference type="Proteomes" id="UP000800094"/>
    </source>
</evidence>
<feature type="compositionally biased region" description="Basic and acidic residues" evidence="1">
    <location>
        <begin position="22"/>
        <end position="37"/>
    </location>
</feature>
<feature type="region of interest" description="Disordered" evidence="1">
    <location>
        <begin position="1"/>
        <end position="86"/>
    </location>
</feature>
<organism evidence="2 3">
    <name type="scientific">Trematosphaeria pertusa</name>
    <dbReference type="NCBI Taxonomy" id="390896"/>
    <lineage>
        <taxon>Eukaryota</taxon>
        <taxon>Fungi</taxon>
        <taxon>Dikarya</taxon>
        <taxon>Ascomycota</taxon>
        <taxon>Pezizomycotina</taxon>
        <taxon>Dothideomycetes</taxon>
        <taxon>Pleosporomycetidae</taxon>
        <taxon>Pleosporales</taxon>
        <taxon>Massarineae</taxon>
        <taxon>Trematosphaeriaceae</taxon>
        <taxon>Trematosphaeria</taxon>
    </lineage>
</organism>
<reference evidence="2" key="1">
    <citation type="journal article" date="2020" name="Stud. Mycol.">
        <title>101 Dothideomycetes genomes: a test case for predicting lifestyles and emergence of pathogens.</title>
        <authorList>
            <person name="Haridas S."/>
            <person name="Albert R."/>
            <person name="Binder M."/>
            <person name="Bloem J."/>
            <person name="Labutti K."/>
            <person name="Salamov A."/>
            <person name="Andreopoulos B."/>
            <person name="Baker S."/>
            <person name="Barry K."/>
            <person name="Bills G."/>
            <person name="Bluhm B."/>
            <person name="Cannon C."/>
            <person name="Castanera R."/>
            <person name="Culley D."/>
            <person name="Daum C."/>
            <person name="Ezra D."/>
            <person name="Gonzalez J."/>
            <person name="Henrissat B."/>
            <person name="Kuo A."/>
            <person name="Liang C."/>
            <person name="Lipzen A."/>
            <person name="Lutzoni F."/>
            <person name="Magnuson J."/>
            <person name="Mondo S."/>
            <person name="Nolan M."/>
            <person name="Ohm R."/>
            <person name="Pangilinan J."/>
            <person name="Park H.-J."/>
            <person name="Ramirez L."/>
            <person name="Alfaro M."/>
            <person name="Sun H."/>
            <person name="Tritt A."/>
            <person name="Yoshinaga Y."/>
            <person name="Zwiers L.-H."/>
            <person name="Turgeon B."/>
            <person name="Goodwin S."/>
            <person name="Spatafora J."/>
            <person name="Crous P."/>
            <person name="Grigoriev I."/>
        </authorList>
    </citation>
    <scope>NUCLEOTIDE SEQUENCE</scope>
    <source>
        <strain evidence="2">CBS 122368</strain>
    </source>
</reference>
<proteinExistence type="predicted"/>
<dbReference type="GeneID" id="54582964"/>
<dbReference type="EMBL" id="ML987200">
    <property type="protein sequence ID" value="KAF2245339.1"/>
    <property type="molecule type" value="Genomic_DNA"/>
</dbReference>
<name>A0A6A6I536_9PLEO</name>
<dbReference type="RefSeq" id="XP_033680343.1">
    <property type="nucleotide sequence ID" value="XM_033829634.1"/>
</dbReference>
<evidence type="ECO:0000256" key="1">
    <source>
        <dbReference type="SAM" id="MobiDB-lite"/>
    </source>
</evidence>
<feature type="compositionally biased region" description="Basic and acidic residues" evidence="1">
    <location>
        <begin position="53"/>
        <end position="86"/>
    </location>
</feature>
<accession>A0A6A6I536</accession>
<dbReference type="OrthoDB" id="3798255at2759"/>
<evidence type="ECO:0000313" key="2">
    <source>
        <dbReference type="EMBL" id="KAF2245339.1"/>
    </source>
</evidence>
<dbReference type="AlphaFoldDB" id="A0A6A6I536"/>
<dbReference type="Proteomes" id="UP000800094">
    <property type="component" value="Unassembled WGS sequence"/>
</dbReference>